<gene>
    <name evidence="1" type="ORF">SSYRP_v1c04650</name>
</gene>
<dbReference type="KEGG" id="ssyr:SSYRP_v1c04650"/>
<dbReference type="STRING" id="1276229.SSYRP_v1c04650"/>
<dbReference type="Proteomes" id="UP000013963">
    <property type="component" value="Chromosome"/>
</dbReference>
<name>R4U3Q7_9MOLU</name>
<reference evidence="1 2" key="1">
    <citation type="journal article" date="2013" name="Genome Biol. Evol.">
        <title>Complete genomes of two dipteran-associated spiroplasmas provided insights into the origin, dynamics, and impacts of viral invasion in spiroplasma.</title>
        <authorList>
            <person name="Ku C."/>
            <person name="Lo W.S."/>
            <person name="Chen L.L."/>
            <person name="Kuo C.H."/>
        </authorList>
    </citation>
    <scope>NUCLEOTIDE SEQUENCE [LARGE SCALE GENOMIC DNA]</scope>
    <source>
        <strain evidence="1">EA-1</strain>
    </source>
</reference>
<evidence type="ECO:0000313" key="1">
    <source>
        <dbReference type="EMBL" id="AGM26057.1"/>
    </source>
</evidence>
<organism evidence="1 2">
    <name type="scientific">Spiroplasma syrphidicola EA-1</name>
    <dbReference type="NCBI Taxonomy" id="1276229"/>
    <lineage>
        <taxon>Bacteria</taxon>
        <taxon>Bacillati</taxon>
        <taxon>Mycoplasmatota</taxon>
        <taxon>Mollicutes</taxon>
        <taxon>Entomoplasmatales</taxon>
        <taxon>Spiroplasmataceae</taxon>
        <taxon>Spiroplasma</taxon>
    </lineage>
</organism>
<sequence length="152" mass="17386">MKNILLSLISSTFIGVSVSPVITNYKIIEKSVREDKDITNIDTWNVSGVHNIFKLEMGKILDLFRSNQNDQKNWIIWYLQKLAPDAVIRDINIIEAFHAVKISEKNYIIDAAHPYKTDEVPEVGYFYLEVNGNNIIGNDVIGISYILVEQTK</sequence>
<dbReference type="AlphaFoldDB" id="R4U3Q7"/>
<dbReference type="PATRIC" id="fig|1276229.3.peg.460"/>
<accession>R4U3Q7</accession>
<keyword evidence="2" id="KW-1185">Reference proteome</keyword>
<proteinExistence type="predicted"/>
<dbReference type="HOGENOM" id="CLU_1721208_0_0_14"/>
<evidence type="ECO:0000313" key="2">
    <source>
        <dbReference type="Proteomes" id="UP000013963"/>
    </source>
</evidence>
<dbReference type="EMBL" id="CP005078">
    <property type="protein sequence ID" value="AGM26057.1"/>
    <property type="molecule type" value="Genomic_DNA"/>
</dbReference>
<protein>
    <submittedName>
        <fullName evidence="1">Uncharacterized protein</fullName>
    </submittedName>
</protein>